<name>A0A835PXA9_VANPL</name>
<dbReference type="CDD" id="cd06257">
    <property type="entry name" value="DnaJ"/>
    <property type="match status" value="1"/>
</dbReference>
<protein>
    <recommendedName>
        <fullName evidence="1">J domain-containing protein</fullName>
    </recommendedName>
</protein>
<dbReference type="Proteomes" id="UP000639772">
    <property type="component" value="Chromosome 12"/>
</dbReference>
<dbReference type="Gene3D" id="1.10.287.110">
    <property type="entry name" value="DnaJ domain"/>
    <property type="match status" value="1"/>
</dbReference>
<evidence type="ECO:0000313" key="3">
    <source>
        <dbReference type="Proteomes" id="UP000639772"/>
    </source>
</evidence>
<dbReference type="OrthoDB" id="10250354at2759"/>
<gene>
    <name evidence="2" type="ORF">HPP92_022355</name>
</gene>
<proteinExistence type="predicted"/>
<reference evidence="2 3" key="1">
    <citation type="journal article" date="2020" name="Nat. Food">
        <title>A phased Vanilla planifolia genome enables genetic improvement of flavour and production.</title>
        <authorList>
            <person name="Hasing T."/>
            <person name="Tang H."/>
            <person name="Brym M."/>
            <person name="Khazi F."/>
            <person name="Huang T."/>
            <person name="Chambers A.H."/>
        </authorList>
    </citation>
    <scope>NUCLEOTIDE SEQUENCE [LARGE SCALE GENOMIC DNA]</scope>
    <source>
        <tissue evidence="2">Leaf</tissue>
    </source>
</reference>
<dbReference type="SUPFAM" id="SSF46565">
    <property type="entry name" value="Chaperone J-domain"/>
    <property type="match status" value="1"/>
</dbReference>
<comment type="caution">
    <text evidence="2">The sequence shown here is derived from an EMBL/GenBank/DDBJ whole genome shotgun (WGS) entry which is preliminary data.</text>
</comment>
<dbReference type="PANTHER" id="PTHR45376:SF1">
    <property type="entry name" value="CHAPERONE DNAJ-DOMAIN SUPERFAMILY PROTEIN-RELATED"/>
    <property type="match status" value="1"/>
</dbReference>
<dbReference type="InterPro" id="IPR001623">
    <property type="entry name" value="DnaJ_domain"/>
</dbReference>
<dbReference type="PROSITE" id="PS50076">
    <property type="entry name" value="DNAJ_2"/>
    <property type="match status" value="1"/>
</dbReference>
<dbReference type="AlphaFoldDB" id="A0A835PXA9"/>
<organism evidence="2 3">
    <name type="scientific">Vanilla planifolia</name>
    <name type="common">Vanilla</name>
    <dbReference type="NCBI Taxonomy" id="51239"/>
    <lineage>
        <taxon>Eukaryota</taxon>
        <taxon>Viridiplantae</taxon>
        <taxon>Streptophyta</taxon>
        <taxon>Embryophyta</taxon>
        <taxon>Tracheophyta</taxon>
        <taxon>Spermatophyta</taxon>
        <taxon>Magnoliopsida</taxon>
        <taxon>Liliopsida</taxon>
        <taxon>Asparagales</taxon>
        <taxon>Orchidaceae</taxon>
        <taxon>Vanilloideae</taxon>
        <taxon>Vanilleae</taxon>
        <taxon>Vanilla</taxon>
    </lineage>
</organism>
<dbReference type="InterPro" id="IPR036869">
    <property type="entry name" value="J_dom_sf"/>
</dbReference>
<dbReference type="GO" id="GO:0005783">
    <property type="term" value="C:endoplasmic reticulum"/>
    <property type="evidence" value="ECO:0007669"/>
    <property type="project" value="UniProtKB-ARBA"/>
</dbReference>
<evidence type="ECO:0000313" key="2">
    <source>
        <dbReference type="EMBL" id="KAG0459227.1"/>
    </source>
</evidence>
<dbReference type="SMART" id="SM00271">
    <property type="entry name" value="DnaJ"/>
    <property type="match status" value="1"/>
</dbReference>
<sequence length="262" mass="30441">MYVAAKHLFVVSRCTAKPFSESVSFFHSTAALQTKKRSPWNYGRGSYRTTGYNRYTKRTKRIESKKTLLREVSEYAKQLFQSWRDDDNIVWFRKHYWSKGVKLNGFSSHEFRYGRSSRKKHNGFDFCTSDDDDDVDIIFQSVFGGEQGFYWSSCRSEHSKRQQSSGHNHKVFTDWRNATDGETDEDVGADAELQIDLTSERLALGLSASGPLKLEEIKRAYRECAFRWHPDRHRDASKALAEEKFKHCSAAYKSLCDRFASS</sequence>
<accession>A0A835PXA9</accession>
<dbReference type="EMBL" id="JADCNM010000012">
    <property type="protein sequence ID" value="KAG0459227.1"/>
    <property type="molecule type" value="Genomic_DNA"/>
</dbReference>
<evidence type="ECO:0000259" key="1">
    <source>
        <dbReference type="PROSITE" id="PS50076"/>
    </source>
</evidence>
<dbReference type="Pfam" id="PF00226">
    <property type="entry name" value="DnaJ"/>
    <property type="match status" value="1"/>
</dbReference>
<dbReference type="PANTHER" id="PTHR45376">
    <property type="entry name" value="CHAPERONE DNAJ-DOMAIN SUPERFAMILY PROTEIN-RELATED"/>
    <property type="match status" value="1"/>
</dbReference>
<dbReference type="PRINTS" id="PR00625">
    <property type="entry name" value="JDOMAIN"/>
</dbReference>
<feature type="domain" description="J" evidence="1">
    <location>
        <begin position="199"/>
        <end position="260"/>
    </location>
</feature>